<reference evidence="6 7" key="1">
    <citation type="submission" date="2019-02" db="EMBL/GenBank/DDBJ databases">
        <title>Planctomycetal bacteria perform biofilm scaping via a novel small molecule.</title>
        <authorList>
            <person name="Jeske O."/>
            <person name="Boedeker C."/>
            <person name="Wiegand S."/>
            <person name="Breitling P."/>
            <person name="Kallscheuer N."/>
            <person name="Jogler M."/>
            <person name="Rohde M."/>
            <person name="Petersen J."/>
            <person name="Medema M.H."/>
            <person name="Surup F."/>
            <person name="Jogler C."/>
        </authorList>
    </citation>
    <scope>NUCLEOTIDE SEQUENCE [LARGE SCALE GENOMIC DNA]</scope>
    <source>
        <strain evidence="6 7">Mal15</strain>
    </source>
</reference>
<dbReference type="EMBL" id="CP036264">
    <property type="protein sequence ID" value="QEG00114.1"/>
    <property type="molecule type" value="Genomic_DNA"/>
</dbReference>
<evidence type="ECO:0000256" key="3">
    <source>
        <dbReference type="ARBA" id="ARBA00023163"/>
    </source>
</evidence>
<feature type="domain" description="HTH marR-type" evidence="5">
    <location>
        <begin position="5"/>
        <end position="137"/>
    </location>
</feature>
<gene>
    <name evidence="6" type="primary">mhqR</name>
    <name evidence="6" type="ORF">Mal15_41830</name>
</gene>
<dbReference type="PANTHER" id="PTHR33164:SF89">
    <property type="entry name" value="MARR FAMILY REGULATORY PROTEIN"/>
    <property type="match status" value="1"/>
</dbReference>
<proteinExistence type="predicted"/>
<dbReference type="KEGG" id="smam:Mal15_41830"/>
<evidence type="ECO:0000313" key="7">
    <source>
        <dbReference type="Proteomes" id="UP000321353"/>
    </source>
</evidence>
<feature type="region of interest" description="Disordered" evidence="4">
    <location>
        <begin position="149"/>
        <end position="178"/>
    </location>
</feature>
<keyword evidence="2" id="KW-0238">DNA-binding</keyword>
<name>A0A5B9MGV0_9BACT</name>
<dbReference type="AlphaFoldDB" id="A0A5B9MGV0"/>
<sequence>MLTHEDQIVAAIRQIIRAVDLHSRKLVNGHGFTGPQLAVLQETQRLGTASPKALARAVHLSQATVTGILQRLERRELIVRKPSANDRRSVLIEISSQGRQVLESSPSLLQDRFRDALSSLEEWERLQILSTLQRVANLMDAEDLEAAPHLTPGEIAANEDHLAKPDPPIDQQVGNEVG</sequence>
<evidence type="ECO:0000256" key="4">
    <source>
        <dbReference type="SAM" id="MobiDB-lite"/>
    </source>
</evidence>
<evidence type="ECO:0000259" key="5">
    <source>
        <dbReference type="PROSITE" id="PS50995"/>
    </source>
</evidence>
<evidence type="ECO:0000313" key="6">
    <source>
        <dbReference type="EMBL" id="QEG00114.1"/>
    </source>
</evidence>
<accession>A0A5B9MGV0</accession>
<dbReference type="GO" id="GO:0006950">
    <property type="term" value="P:response to stress"/>
    <property type="evidence" value="ECO:0007669"/>
    <property type="project" value="TreeGrafter"/>
</dbReference>
<evidence type="ECO:0000256" key="2">
    <source>
        <dbReference type="ARBA" id="ARBA00023125"/>
    </source>
</evidence>
<dbReference type="PROSITE" id="PS50995">
    <property type="entry name" value="HTH_MARR_2"/>
    <property type="match status" value="1"/>
</dbReference>
<keyword evidence="7" id="KW-1185">Reference proteome</keyword>
<dbReference type="Gene3D" id="1.10.10.10">
    <property type="entry name" value="Winged helix-like DNA-binding domain superfamily/Winged helix DNA-binding domain"/>
    <property type="match status" value="1"/>
</dbReference>
<dbReference type="RefSeq" id="WP_199773697.1">
    <property type="nucleotide sequence ID" value="NZ_CP036264.1"/>
</dbReference>
<dbReference type="InterPro" id="IPR036390">
    <property type="entry name" value="WH_DNA-bd_sf"/>
</dbReference>
<dbReference type="InterPro" id="IPR023187">
    <property type="entry name" value="Tscrpt_reg_MarR-type_CS"/>
</dbReference>
<dbReference type="SMART" id="SM00347">
    <property type="entry name" value="HTH_MARR"/>
    <property type="match status" value="1"/>
</dbReference>
<dbReference type="Proteomes" id="UP000321353">
    <property type="component" value="Chromosome"/>
</dbReference>
<keyword evidence="3" id="KW-0804">Transcription</keyword>
<dbReference type="Pfam" id="PF01047">
    <property type="entry name" value="MarR"/>
    <property type="match status" value="1"/>
</dbReference>
<dbReference type="PRINTS" id="PR00598">
    <property type="entry name" value="HTHMARR"/>
</dbReference>
<dbReference type="InterPro" id="IPR039422">
    <property type="entry name" value="MarR/SlyA-like"/>
</dbReference>
<evidence type="ECO:0000256" key="1">
    <source>
        <dbReference type="ARBA" id="ARBA00023015"/>
    </source>
</evidence>
<dbReference type="SUPFAM" id="SSF46785">
    <property type="entry name" value="Winged helix' DNA-binding domain"/>
    <property type="match status" value="1"/>
</dbReference>
<dbReference type="InterPro" id="IPR000835">
    <property type="entry name" value="HTH_MarR-typ"/>
</dbReference>
<dbReference type="InterPro" id="IPR036388">
    <property type="entry name" value="WH-like_DNA-bd_sf"/>
</dbReference>
<dbReference type="PROSITE" id="PS01117">
    <property type="entry name" value="HTH_MARR_1"/>
    <property type="match status" value="1"/>
</dbReference>
<organism evidence="6 7">
    <name type="scientific">Stieleria maiorica</name>
    <dbReference type="NCBI Taxonomy" id="2795974"/>
    <lineage>
        <taxon>Bacteria</taxon>
        <taxon>Pseudomonadati</taxon>
        <taxon>Planctomycetota</taxon>
        <taxon>Planctomycetia</taxon>
        <taxon>Pirellulales</taxon>
        <taxon>Pirellulaceae</taxon>
        <taxon>Stieleria</taxon>
    </lineage>
</organism>
<dbReference type="GO" id="GO:0003677">
    <property type="term" value="F:DNA binding"/>
    <property type="evidence" value="ECO:0007669"/>
    <property type="project" value="UniProtKB-KW"/>
</dbReference>
<dbReference type="GO" id="GO:0003700">
    <property type="term" value="F:DNA-binding transcription factor activity"/>
    <property type="evidence" value="ECO:0007669"/>
    <property type="project" value="InterPro"/>
</dbReference>
<dbReference type="PANTHER" id="PTHR33164">
    <property type="entry name" value="TRANSCRIPTIONAL REGULATOR, MARR FAMILY"/>
    <property type="match status" value="1"/>
</dbReference>
<protein>
    <submittedName>
        <fullName evidence="6">HTH-type transcriptional regulator MhqR</fullName>
    </submittedName>
</protein>
<keyword evidence="1" id="KW-0805">Transcription regulation</keyword>